<dbReference type="AlphaFoldDB" id="A0A5N5FBI0"/>
<sequence length="52" mass="5742">MMQFGAFGAKLSWNVVYANGTRGMDVVEGQRSARNEEMKVKSKEVGIGNQSF</sequence>
<dbReference type="EMBL" id="SMOL01000753">
    <property type="protein sequence ID" value="KAB2600449.1"/>
    <property type="molecule type" value="Genomic_DNA"/>
</dbReference>
<keyword evidence="2" id="KW-1185">Reference proteome</keyword>
<gene>
    <name evidence="1" type="ORF">D8674_010720</name>
</gene>
<name>A0A5N5FBI0_9ROSA</name>
<comment type="caution">
    <text evidence="1">The sequence shown here is derived from an EMBL/GenBank/DDBJ whole genome shotgun (WGS) entry which is preliminary data.</text>
</comment>
<protein>
    <submittedName>
        <fullName evidence="1">S ribonuclease</fullName>
    </submittedName>
</protein>
<evidence type="ECO:0000313" key="2">
    <source>
        <dbReference type="Proteomes" id="UP000327157"/>
    </source>
</evidence>
<proteinExistence type="predicted"/>
<accession>A0A5N5FBI0</accession>
<reference evidence="2" key="2">
    <citation type="submission" date="2019-10" db="EMBL/GenBank/DDBJ databases">
        <title>A de novo genome assembly of a pear dwarfing rootstock.</title>
        <authorList>
            <person name="Wang F."/>
            <person name="Wang J."/>
            <person name="Li S."/>
            <person name="Zhang Y."/>
            <person name="Fang M."/>
            <person name="Ma L."/>
            <person name="Zhao Y."/>
            <person name="Jiang S."/>
        </authorList>
    </citation>
    <scope>NUCLEOTIDE SEQUENCE [LARGE SCALE GENOMIC DNA]</scope>
</reference>
<organism evidence="1 2">
    <name type="scientific">Pyrus ussuriensis x Pyrus communis</name>
    <dbReference type="NCBI Taxonomy" id="2448454"/>
    <lineage>
        <taxon>Eukaryota</taxon>
        <taxon>Viridiplantae</taxon>
        <taxon>Streptophyta</taxon>
        <taxon>Embryophyta</taxon>
        <taxon>Tracheophyta</taxon>
        <taxon>Spermatophyta</taxon>
        <taxon>Magnoliopsida</taxon>
        <taxon>eudicotyledons</taxon>
        <taxon>Gunneridae</taxon>
        <taxon>Pentapetalae</taxon>
        <taxon>rosids</taxon>
        <taxon>fabids</taxon>
        <taxon>Rosales</taxon>
        <taxon>Rosaceae</taxon>
        <taxon>Amygdaloideae</taxon>
        <taxon>Maleae</taxon>
        <taxon>Pyrus</taxon>
    </lineage>
</organism>
<reference evidence="1 2" key="1">
    <citation type="submission" date="2019-09" db="EMBL/GenBank/DDBJ databases">
        <authorList>
            <person name="Ou C."/>
        </authorList>
    </citation>
    <scope>NUCLEOTIDE SEQUENCE [LARGE SCALE GENOMIC DNA]</scope>
    <source>
        <strain evidence="1">S2</strain>
        <tissue evidence="1">Leaf</tissue>
    </source>
</reference>
<reference evidence="1 2" key="3">
    <citation type="submission" date="2019-11" db="EMBL/GenBank/DDBJ databases">
        <title>A de novo genome assembly of a pear dwarfing rootstock.</title>
        <authorList>
            <person name="Wang F."/>
            <person name="Wang J."/>
            <person name="Li S."/>
            <person name="Zhang Y."/>
            <person name="Fang M."/>
            <person name="Ma L."/>
            <person name="Zhao Y."/>
            <person name="Jiang S."/>
        </authorList>
    </citation>
    <scope>NUCLEOTIDE SEQUENCE [LARGE SCALE GENOMIC DNA]</scope>
    <source>
        <strain evidence="1">S2</strain>
        <tissue evidence="1">Leaf</tissue>
    </source>
</reference>
<evidence type="ECO:0000313" key="1">
    <source>
        <dbReference type="EMBL" id="KAB2600449.1"/>
    </source>
</evidence>
<dbReference type="Proteomes" id="UP000327157">
    <property type="component" value="Chromosome 13"/>
</dbReference>